<comment type="caution">
    <text evidence="1">The sequence shown here is derived from an EMBL/GenBank/DDBJ whole genome shotgun (WGS) entry which is preliminary data.</text>
</comment>
<dbReference type="Proteomes" id="UP000306319">
    <property type="component" value="Unassembled WGS sequence"/>
</dbReference>
<name>A0AC61RM18_9BACT</name>
<organism evidence="1 2">
    <name type="scientific">Lepagella muris</name>
    <dbReference type="NCBI Taxonomy" id="3032870"/>
    <lineage>
        <taxon>Bacteria</taxon>
        <taxon>Pseudomonadati</taxon>
        <taxon>Bacteroidota</taxon>
        <taxon>Bacteroidia</taxon>
        <taxon>Bacteroidales</taxon>
        <taxon>Muribaculaceae</taxon>
        <taxon>Lepagella</taxon>
    </lineage>
</organism>
<protein>
    <submittedName>
        <fullName evidence="1">Uncharacterized protein</fullName>
    </submittedName>
</protein>
<sequence>MHTQDISVVLSLGSNCGDRERSVGEAMTWLSGILGDYMESEIYETLPVGHSGANYMNAVVSGSYPGSLSDLEMACKEYERSCGRDEESRREKRVPVDVDIVMADGEILRSRDYACSFFQQGYRQLTDNEKAGR</sequence>
<gene>
    <name evidence="1" type="ORF">E5331_01820</name>
</gene>
<dbReference type="EMBL" id="SRYB01000002">
    <property type="protein sequence ID" value="TGY80487.1"/>
    <property type="molecule type" value="Genomic_DNA"/>
</dbReference>
<reference evidence="1" key="1">
    <citation type="submission" date="2019-04" db="EMBL/GenBank/DDBJ databases">
        <title>Microbes associate with the intestines of laboratory mice.</title>
        <authorList>
            <person name="Navarre W."/>
            <person name="Wong E."/>
            <person name="Huang K."/>
            <person name="Tropini C."/>
            <person name="Ng K."/>
            <person name="Yu B."/>
        </authorList>
    </citation>
    <scope>NUCLEOTIDE SEQUENCE</scope>
    <source>
        <strain evidence="1">NM04_E33</strain>
    </source>
</reference>
<keyword evidence="2" id="KW-1185">Reference proteome</keyword>
<evidence type="ECO:0000313" key="1">
    <source>
        <dbReference type="EMBL" id="TGY80487.1"/>
    </source>
</evidence>
<evidence type="ECO:0000313" key="2">
    <source>
        <dbReference type="Proteomes" id="UP000306319"/>
    </source>
</evidence>
<proteinExistence type="predicted"/>
<accession>A0AC61RM18</accession>